<dbReference type="AlphaFoldDB" id="A0A0C2WM15"/>
<accession>A0A0C2WM15</accession>
<protein>
    <submittedName>
        <fullName evidence="1">Uncharacterized protein</fullName>
    </submittedName>
</protein>
<organism evidence="1 2">
    <name type="scientific">Amanita muscaria (strain Koide BX008)</name>
    <dbReference type="NCBI Taxonomy" id="946122"/>
    <lineage>
        <taxon>Eukaryota</taxon>
        <taxon>Fungi</taxon>
        <taxon>Dikarya</taxon>
        <taxon>Basidiomycota</taxon>
        <taxon>Agaricomycotina</taxon>
        <taxon>Agaricomycetes</taxon>
        <taxon>Agaricomycetidae</taxon>
        <taxon>Agaricales</taxon>
        <taxon>Pluteineae</taxon>
        <taxon>Amanitaceae</taxon>
        <taxon>Amanita</taxon>
    </lineage>
</organism>
<evidence type="ECO:0000313" key="1">
    <source>
        <dbReference type="EMBL" id="KIL57761.1"/>
    </source>
</evidence>
<dbReference type="EMBL" id="KN818358">
    <property type="protein sequence ID" value="KIL57761.1"/>
    <property type="molecule type" value="Genomic_DNA"/>
</dbReference>
<keyword evidence="2" id="KW-1185">Reference proteome</keyword>
<sequence length="65" mass="7365">MNCQCVILIEVYGTTVLHMKESGCKDRYWHGFSLQKSICQVGIGELDLSYLIERYGFDPGKSFGV</sequence>
<gene>
    <name evidence="1" type="ORF">M378DRAFT_171344</name>
</gene>
<reference evidence="1 2" key="1">
    <citation type="submission" date="2014-04" db="EMBL/GenBank/DDBJ databases">
        <title>Evolutionary Origins and Diversification of the Mycorrhizal Mutualists.</title>
        <authorList>
            <consortium name="DOE Joint Genome Institute"/>
            <consortium name="Mycorrhizal Genomics Consortium"/>
            <person name="Kohler A."/>
            <person name="Kuo A."/>
            <person name="Nagy L.G."/>
            <person name="Floudas D."/>
            <person name="Copeland A."/>
            <person name="Barry K.W."/>
            <person name="Cichocki N."/>
            <person name="Veneault-Fourrey C."/>
            <person name="LaButti K."/>
            <person name="Lindquist E.A."/>
            <person name="Lipzen A."/>
            <person name="Lundell T."/>
            <person name="Morin E."/>
            <person name="Murat C."/>
            <person name="Riley R."/>
            <person name="Ohm R."/>
            <person name="Sun H."/>
            <person name="Tunlid A."/>
            <person name="Henrissat B."/>
            <person name="Grigoriev I.V."/>
            <person name="Hibbett D.S."/>
            <person name="Martin F."/>
        </authorList>
    </citation>
    <scope>NUCLEOTIDE SEQUENCE [LARGE SCALE GENOMIC DNA]</scope>
    <source>
        <strain evidence="1 2">Koide BX008</strain>
    </source>
</reference>
<evidence type="ECO:0000313" key="2">
    <source>
        <dbReference type="Proteomes" id="UP000054549"/>
    </source>
</evidence>
<dbReference type="InParanoid" id="A0A0C2WM15"/>
<proteinExistence type="predicted"/>
<dbReference type="Proteomes" id="UP000054549">
    <property type="component" value="Unassembled WGS sequence"/>
</dbReference>
<name>A0A0C2WM15_AMAMK</name>
<dbReference type="HOGENOM" id="CLU_2849197_0_0_1"/>